<evidence type="ECO:0000256" key="2">
    <source>
        <dbReference type="RuleBase" id="RU003707"/>
    </source>
</evidence>
<dbReference type="PANTHER" id="PTHR11941">
    <property type="entry name" value="ENOYL-COA HYDRATASE-RELATED"/>
    <property type="match status" value="1"/>
</dbReference>
<reference evidence="4" key="1">
    <citation type="journal article" date="2019" name="Int. J. Syst. Evol. Microbiol.">
        <title>The Global Catalogue of Microorganisms (GCM) 10K type strain sequencing project: providing services to taxonomists for standard genome sequencing and annotation.</title>
        <authorList>
            <consortium name="The Broad Institute Genomics Platform"/>
            <consortium name="The Broad Institute Genome Sequencing Center for Infectious Disease"/>
            <person name="Wu L."/>
            <person name="Ma J."/>
        </authorList>
    </citation>
    <scope>NUCLEOTIDE SEQUENCE [LARGE SCALE GENOMIC DNA]</scope>
    <source>
        <strain evidence="4">JCM 16898</strain>
    </source>
</reference>
<name>A0ABP6XHL2_9PSEU</name>
<accession>A0ABP6XHL2</accession>
<proteinExistence type="inferred from homology"/>
<dbReference type="PANTHER" id="PTHR11941:SF54">
    <property type="entry name" value="ENOYL-COA HYDRATASE, MITOCHONDRIAL"/>
    <property type="match status" value="1"/>
</dbReference>
<dbReference type="Proteomes" id="UP001500689">
    <property type="component" value="Unassembled WGS sequence"/>
</dbReference>
<dbReference type="CDD" id="cd06558">
    <property type="entry name" value="crotonase-like"/>
    <property type="match status" value="1"/>
</dbReference>
<comment type="caution">
    <text evidence="3">The sequence shown here is derived from an EMBL/GenBank/DDBJ whole genome shotgun (WGS) entry which is preliminary data.</text>
</comment>
<evidence type="ECO:0000313" key="4">
    <source>
        <dbReference type="Proteomes" id="UP001500689"/>
    </source>
</evidence>
<dbReference type="RefSeq" id="WP_344865546.1">
    <property type="nucleotide sequence ID" value="NZ_BAAAZN010000014.1"/>
</dbReference>
<evidence type="ECO:0000313" key="3">
    <source>
        <dbReference type="EMBL" id="GAA3566980.1"/>
    </source>
</evidence>
<dbReference type="Pfam" id="PF00378">
    <property type="entry name" value="ECH_1"/>
    <property type="match status" value="1"/>
</dbReference>
<gene>
    <name evidence="3" type="ORF">GCM10022222_58600</name>
</gene>
<sequence>MTDPMRLDIEGRVARLTIDRPEKRNAMSAEMWRSLLRHIRSIGETAGIAAVVLRGAGGSFSAGADLAEMRSPDPVQVAGYREFAEQVVLALSDLEPPKLAEIDGPCFGAGCSLALACDVRICSPAAQFGIPALRHGLVYEPVFVRRLVRIVGPGPAGLLLYGGERWTGDEAVTRGLADKCAEDVSTAVERILAYLCDAGEPAIASTAAAIRTAPRGR</sequence>
<keyword evidence="4" id="KW-1185">Reference proteome</keyword>
<dbReference type="InterPro" id="IPR018376">
    <property type="entry name" value="Enoyl-CoA_hyd/isom_CS"/>
</dbReference>
<organism evidence="3 4">
    <name type="scientific">Amycolatopsis ultiminotia</name>
    <dbReference type="NCBI Taxonomy" id="543629"/>
    <lineage>
        <taxon>Bacteria</taxon>
        <taxon>Bacillati</taxon>
        <taxon>Actinomycetota</taxon>
        <taxon>Actinomycetes</taxon>
        <taxon>Pseudonocardiales</taxon>
        <taxon>Pseudonocardiaceae</taxon>
        <taxon>Amycolatopsis</taxon>
    </lineage>
</organism>
<evidence type="ECO:0000256" key="1">
    <source>
        <dbReference type="ARBA" id="ARBA00005254"/>
    </source>
</evidence>
<dbReference type="InterPro" id="IPR001753">
    <property type="entry name" value="Enoyl-CoA_hydra/iso"/>
</dbReference>
<dbReference type="EMBL" id="BAAAZN010000014">
    <property type="protein sequence ID" value="GAA3566980.1"/>
    <property type="molecule type" value="Genomic_DNA"/>
</dbReference>
<comment type="similarity">
    <text evidence="1 2">Belongs to the enoyl-CoA hydratase/isomerase family.</text>
</comment>
<protein>
    <submittedName>
        <fullName evidence="3">Enoyl-CoA hydratase-related protein</fullName>
    </submittedName>
</protein>
<dbReference type="SUPFAM" id="SSF52096">
    <property type="entry name" value="ClpP/crotonase"/>
    <property type="match status" value="1"/>
</dbReference>
<dbReference type="PROSITE" id="PS00166">
    <property type="entry name" value="ENOYL_COA_HYDRATASE"/>
    <property type="match status" value="1"/>
</dbReference>
<dbReference type="InterPro" id="IPR029045">
    <property type="entry name" value="ClpP/crotonase-like_dom_sf"/>
</dbReference>
<dbReference type="Gene3D" id="3.90.226.10">
    <property type="entry name" value="2-enoyl-CoA Hydratase, Chain A, domain 1"/>
    <property type="match status" value="1"/>
</dbReference>